<dbReference type="Proteomes" id="UP000019375">
    <property type="component" value="Unassembled WGS sequence"/>
</dbReference>
<accession>A0A8J2TA29</accession>
<evidence type="ECO:0000256" key="3">
    <source>
        <dbReference type="ARBA" id="ARBA00013085"/>
    </source>
</evidence>
<dbReference type="SUPFAM" id="SSF89550">
    <property type="entry name" value="PHP domain-like"/>
    <property type="match status" value="1"/>
</dbReference>
<sequence>MHSHHSHSGDYVAHGADPLEDITARAIEMGFATYCLTEHMPRINSKFLYPEEEEKTTDQTVALKKLSSDFLAFLNHASLIKSRPNPSNTRFIIGTEIEGCDEEHIAYAKKLVDQHKDTIEFCVGSVHHVRGVPIDFDQEGWNRSLALCDNNIQKMLLSYFDLQYKMITTLKPLVVGHFDLYKLYLPPELKIDPRTGAVSNDPDSVPVSTLSLIDQWDSVKESVVRNLQVVRSYGGLVEINTAALRKKLPEPYPGKEVCELVKLHCDGKFVLSDDAHAVPQVGVCYRQALKYIVETLQLSHMYYLQSGTNGVVQVKSMPIEQFKSNAFWSGL</sequence>
<dbReference type="Pfam" id="PF02811">
    <property type="entry name" value="PHP"/>
    <property type="match status" value="1"/>
</dbReference>
<evidence type="ECO:0000256" key="5">
    <source>
        <dbReference type="ARBA" id="ARBA00022801"/>
    </source>
</evidence>
<dbReference type="EMBL" id="HG316466">
    <property type="protein sequence ID" value="CDF91670.1"/>
    <property type="molecule type" value="Genomic_DNA"/>
</dbReference>
<dbReference type="Gene3D" id="3.20.20.140">
    <property type="entry name" value="Metal-dependent hydrolases"/>
    <property type="match status" value="1"/>
</dbReference>
<name>A0A8J2TA29_ZYGB2</name>
<reference evidence="11" key="1">
    <citation type="journal article" date="2013" name="Genome Announc.">
        <title>Genome sequence of the food spoilage yeast Zygosaccharomyces bailii CLIB 213(T).</title>
        <authorList>
            <person name="Galeote V."/>
            <person name="Bigey F."/>
            <person name="Devillers H."/>
            <person name="Neuveglise C."/>
            <person name="Dequin S."/>
        </authorList>
    </citation>
    <scope>NUCLEOTIDE SEQUENCE [LARGE SCALE GENOMIC DNA]</scope>
    <source>
        <strain evidence="11">CLIB 213 / ATCC 58445 / CBS 680 / CCRC 21525 / NBRC 1098 / NCYC 1416 / NRRL Y-2227</strain>
    </source>
</reference>
<dbReference type="UniPathway" id="UPA00031">
    <property type="reaction ID" value="UER00013"/>
</dbReference>
<comment type="catalytic activity">
    <reaction evidence="7 8">
        <text>L-histidinol phosphate + H2O = L-histidinol + phosphate</text>
        <dbReference type="Rhea" id="RHEA:14465"/>
        <dbReference type="ChEBI" id="CHEBI:15377"/>
        <dbReference type="ChEBI" id="CHEBI:43474"/>
        <dbReference type="ChEBI" id="CHEBI:57699"/>
        <dbReference type="ChEBI" id="CHEBI:57980"/>
        <dbReference type="EC" id="3.1.3.15"/>
    </reaction>
</comment>
<evidence type="ECO:0000256" key="8">
    <source>
        <dbReference type="RuleBase" id="RU366003"/>
    </source>
</evidence>
<dbReference type="PANTHER" id="PTHR21039">
    <property type="entry name" value="HISTIDINOL PHOSPHATASE-RELATED"/>
    <property type="match status" value="1"/>
</dbReference>
<gene>
    <name evidence="10" type="ORF">BN860_00870g</name>
</gene>
<keyword evidence="6 8" id="KW-0368">Histidine biosynthesis</keyword>
<evidence type="ECO:0000256" key="7">
    <source>
        <dbReference type="ARBA" id="ARBA00049158"/>
    </source>
</evidence>
<dbReference type="EC" id="3.1.3.15" evidence="3 8"/>
<dbReference type="InterPro" id="IPR010140">
    <property type="entry name" value="Histidinol_P_phosphatase_HisJ"/>
</dbReference>
<proteinExistence type="inferred from homology"/>
<dbReference type="GO" id="GO:0005737">
    <property type="term" value="C:cytoplasm"/>
    <property type="evidence" value="ECO:0007669"/>
    <property type="project" value="TreeGrafter"/>
</dbReference>
<dbReference type="NCBIfam" id="TIGR01856">
    <property type="entry name" value="hisJ_fam"/>
    <property type="match status" value="1"/>
</dbReference>
<comment type="pathway">
    <text evidence="1 8">Amino-acid biosynthesis; L-histidine biosynthesis; L-histidine from 5-phospho-alpha-D-ribose 1-diphosphate: step 8/9.</text>
</comment>
<dbReference type="AlphaFoldDB" id="A0A8J2TA29"/>
<protein>
    <recommendedName>
        <fullName evidence="3 8">Histidinol-phosphatase</fullName>
        <shortName evidence="8">HolPase</shortName>
        <ecNumber evidence="3 8">3.1.3.15</ecNumber>
    </recommendedName>
</protein>
<dbReference type="InterPro" id="IPR004013">
    <property type="entry name" value="PHP_dom"/>
</dbReference>
<evidence type="ECO:0000313" key="11">
    <source>
        <dbReference type="Proteomes" id="UP000019375"/>
    </source>
</evidence>
<evidence type="ECO:0000256" key="2">
    <source>
        <dbReference type="ARBA" id="ARBA00009152"/>
    </source>
</evidence>
<evidence type="ECO:0000256" key="6">
    <source>
        <dbReference type="ARBA" id="ARBA00023102"/>
    </source>
</evidence>
<feature type="domain" description="PHP" evidence="9">
    <location>
        <begin position="4"/>
        <end position="242"/>
    </location>
</feature>
<keyword evidence="4 8" id="KW-0028">Amino-acid biosynthesis</keyword>
<comment type="similarity">
    <text evidence="2 8">Belongs to the PHP hydrolase family. HisK subfamily.</text>
</comment>
<dbReference type="PANTHER" id="PTHR21039:SF0">
    <property type="entry name" value="HISTIDINOL-PHOSPHATASE"/>
    <property type="match status" value="1"/>
</dbReference>
<evidence type="ECO:0000259" key="9">
    <source>
        <dbReference type="Pfam" id="PF02811"/>
    </source>
</evidence>
<dbReference type="OrthoDB" id="5957391at2759"/>
<evidence type="ECO:0000256" key="4">
    <source>
        <dbReference type="ARBA" id="ARBA00022605"/>
    </source>
</evidence>
<keyword evidence="11" id="KW-1185">Reference proteome</keyword>
<dbReference type="InterPro" id="IPR016195">
    <property type="entry name" value="Pol/histidinol_Pase-like"/>
</dbReference>
<organism evidence="10 11">
    <name type="scientific">Zygosaccharomyces bailii (strain CLIB 213 / ATCC 58445 / CBS 680 / BCRC 21525 / NBRC 1098 / NCYC 1416 / NRRL Y-2227)</name>
    <dbReference type="NCBI Taxonomy" id="1333698"/>
    <lineage>
        <taxon>Eukaryota</taxon>
        <taxon>Fungi</taxon>
        <taxon>Dikarya</taxon>
        <taxon>Ascomycota</taxon>
        <taxon>Saccharomycotina</taxon>
        <taxon>Saccharomycetes</taxon>
        <taxon>Saccharomycetales</taxon>
        <taxon>Saccharomycetaceae</taxon>
        <taxon>Zygosaccharomyces</taxon>
    </lineage>
</organism>
<evidence type="ECO:0000313" key="10">
    <source>
        <dbReference type="EMBL" id="CDF91670.1"/>
    </source>
</evidence>
<dbReference type="FunFam" id="3.20.20.140:FF:000088">
    <property type="entry name" value="Histidinol-phosphatase"/>
    <property type="match status" value="1"/>
</dbReference>
<dbReference type="GO" id="GO:0000105">
    <property type="term" value="P:L-histidine biosynthetic process"/>
    <property type="evidence" value="ECO:0007669"/>
    <property type="project" value="UniProtKB-UniRule"/>
</dbReference>
<evidence type="ECO:0000256" key="1">
    <source>
        <dbReference type="ARBA" id="ARBA00004970"/>
    </source>
</evidence>
<dbReference type="GO" id="GO:0004401">
    <property type="term" value="F:histidinol-phosphatase activity"/>
    <property type="evidence" value="ECO:0007669"/>
    <property type="project" value="UniProtKB-UniRule"/>
</dbReference>
<keyword evidence="5 8" id="KW-0378">Hydrolase</keyword>